<organism evidence="11 12">
    <name type="scientific">Spirochaeta africana (strain ATCC 700263 / DSM 8902 / Z-7692)</name>
    <dbReference type="NCBI Taxonomy" id="889378"/>
    <lineage>
        <taxon>Bacteria</taxon>
        <taxon>Pseudomonadati</taxon>
        <taxon>Spirochaetota</taxon>
        <taxon>Spirochaetia</taxon>
        <taxon>Spirochaetales</taxon>
        <taxon>Spirochaetaceae</taxon>
        <taxon>Spirochaeta</taxon>
    </lineage>
</organism>
<name>H9UM84_SPIAZ</name>
<dbReference type="Gene3D" id="1.10.1370.30">
    <property type="match status" value="1"/>
</dbReference>
<dbReference type="SUPFAM" id="SSF55486">
    <property type="entry name" value="Metalloproteases ('zincins'), catalytic domain"/>
    <property type="match status" value="1"/>
</dbReference>
<dbReference type="Proteomes" id="UP000007383">
    <property type="component" value="Chromosome"/>
</dbReference>
<dbReference type="PIRSF" id="PIRSF006615">
    <property type="entry name" value="Zn_crbxpep_Taq"/>
    <property type="match status" value="1"/>
</dbReference>
<evidence type="ECO:0000256" key="9">
    <source>
        <dbReference type="PIRSR" id="PIRSR006615-1"/>
    </source>
</evidence>
<keyword evidence="3 8" id="KW-0479">Metal-binding</keyword>
<evidence type="ECO:0000256" key="3">
    <source>
        <dbReference type="ARBA" id="ARBA00022723"/>
    </source>
</evidence>
<dbReference type="EC" id="3.4.17.19" evidence="8"/>
<proteinExistence type="inferred from homology"/>
<comment type="function">
    <text evidence="8">Broad specificity carboxypetidase that releases amino acids sequentially from the C-terminus, including neutral, aromatic, polar and basic residues.</text>
</comment>
<dbReference type="PATRIC" id="fig|889378.3.peg.2573"/>
<dbReference type="OrthoDB" id="9772308at2"/>
<evidence type="ECO:0000256" key="8">
    <source>
        <dbReference type="PIRNR" id="PIRNR006615"/>
    </source>
</evidence>
<comment type="catalytic activity">
    <reaction evidence="6 8">
        <text>Release of a C-terminal amino acid with broad specificity, except for -Pro.</text>
        <dbReference type="EC" id="3.4.17.19"/>
    </reaction>
</comment>
<dbReference type="InterPro" id="IPR001333">
    <property type="entry name" value="Peptidase_M32_Taq"/>
</dbReference>
<keyword evidence="12" id="KW-1185">Reference proteome</keyword>
<sequence>MSEHEQIKAALAELAAIDAETVKLGQISSLLHWDLETQIPSGGVPQRAEQLSYLSGLIHDTATQPRIGELLDILTFGGIPVDSLEDLDWRRVRAAKRSYDQDVKLPKAHVEEESRVTSLANHAWAEARANNDFASYAPHLEKIVELNRKTAEYLGYADHPYDALLDRFEQGMTVKTLDRVFGEMREKLVALVQRIAAQPQVRTDFLTRSYPADKQEGFSRRIAAELGYDFSRGYLTTSAHPFTIDLSSDDVRITTRYEENYLPTALFGTIHEAGHALYELGFADEIKNTGVAGGTSLGIHESQSRFWENLVGRSRAFWQRYYGDLQEVFPEQLADVELEEFYRGINNVQPSLIRVEADEVTYGLHVILRYEIEKQLVTGDLAVQDLPAAWNSRMQEFLGIVPSDDRDGVLQDVHWSHGAIGYFPTYALGNLYGAQFTAAMEAKLGSLDPLIRGGEFTRILDWLRGSIHVHGLCKTPAELLHDITGQELQAQPFVDYLQQKYGEIYGL</sequence>
<dbReference type="PRINTS" id="PR00998">
    <property type="entry name" value="CRBOXYPTASET"/>
</dbReference>
<dbReference type="PANTHER" id="PTHR34217">
    <property type="entry name" value="METAL-DEPENDENT CARBOXYPEPTIDASE"/>
    <property type="match status" value="1"/>
</dbReference>
<keyword evidence="2 8" id="KW-0645">Protease</keyword>
<keyword evidence="5 8" id="KW-0482">Metalloprotease</keyword>
<dbReference type="PANTHER" id="PTHR34217:SF1">
    <property type="entry name" value="CARBOXYPEPTIDASE 1"/>
    <property type="match status" value="1"/>
</dbReference>
<feature type="binding site" evidence="9">
    <location>
        <position position="271"/>
    </location>
    <ligand>
        <name>Zn(2+)</name>
        <dbReference type="ChEBI" id="CHEBI:29105"/>
        <note>catalytic</note>
    </ligand>
</feature>
<feature type="binding site" evidence="9">
    <location>
        <position position="301"/>
    </location>
    <ligand>
        <name>Zn(2+)</name>
        <dbReference type="ChEBI" id="CHEBI:29105"/>
        <note>catalytic</note>
    </ligand>
</feature>
<keyword evidence="1 8" id="KW-0121">Carboxypeptidase</keyword>
<keyword evidence="4 8" id="KW-0378">Hydrolase</keyword>
<comment type="similarity">
    <text evidence="7 8">Belongs to the peptidase M32 family.</text>
</comment>
<evidence type="ECO:0000256" key="1">
    <source>
        <dbReference type="ARBA" id="ARBA00022645"/>
    </source>
</evidence>
<dbReference type="KEGG" id="sfc:Spiaf_2601"/>
<evidence type="ECO:0000313" key="12">
    <source>
        <dbReference type="Proteomes" id="UP000007383"/>
    </source>
</evidence>
<reference evidence="12" key="1">
    <citation type="journal article" date="2013" name="Stand. Genomic Sci.">
        <title>Complete genome sequence of the halophilic bacterium Spirochaeta africana type strain (Z-7692(T)) from the alkaline Lake Magadi in the East African Rift.</title>
        <authorList>
            <person name="Liolos K."/>
            <person name="Abt B."/>
            <person name="Scheuner C."/>
            <person name="Teshima H."/>
            <person name="Held B."/>
            <person name="Lapidus A."/>
            <person name="Nolan M."/>
            <person name="Lucas S."/>
            <person name="Deshpande S."/>
            <person name="Cheng J.F."/>
            <person name="Tapia R."/>
            <person name="Goodwin L.A."/>
            <person name="Pitluck S."/>
            <person name="Pagani I."/>
            <person name="Ivanova N."/>
            <person name="Mavromatis K."/>
            <person name="Mikhailova N."/>
            <person name="Huntemann M."/>
            <person name="Pati A."/>
            <person name="Chen A."/>
            <person name="Palaniappan K."/>
            <person name="Land M."/>
            <person name="Rohde M."/>
            <person name="Tindall B.J."/>
            <person name="Detter J.C."/>
            <person name="Goker M."/>
            <person name="Bristow J."/>
            <person name="Eisen J.A."/>
            <person name="Markowitz V."/>
            <person name="Hugenholtz P."/>
            <person name="Woyke T."/>
            <person name="Klenk H.P."/>
            <person name="Kyrpides N.C."/>
        </authorList>
    </citation>
    <scope>NUCLEOTIDE SEQUENCE</scope>
    <source>
        <strain evidence="12">ATCC 700263 / DSM 8902 / Z-7692</strain>
    </source>
</reference>
<dbReference type="eggNOG" id="COG2317">
    <property type="taxonomic scope" value="Bacteria"/>
</dbReference>
<dbReference type="GO" id="GO:0006508">
    <property type="term" value="P:proteolysis"/>
    <property type="evidence" value="ECO:0007669"/>
    <property type="project" value="UniProtKB-UniRule"/>
</dbReference>
<dbReference type="HOGENOM" id="CLU_032916_1_1_12"/>
<dbReference type="FunFam" id="1.10.1370.30:FF:000003">
    <property type="entry name" value="Thermostable carboxypeptidase 1"/>
    <property type="match status" value="1"/>
</dbReference>
<dbReference type="CDD" id="cd06460">
    <property type="entry name" value="M32_Taq"/>
    <property type="match status" value="1"/>
</dbReference>
<feature type="binding site" evidence="9">
    <location>
        <position position="275"/>
    </location>
    <ligand>
        <name>Zn(2+)</name>
        <dbReference type="ChEBI" id="CHEBI:29105"/>
        <note>catalytic</note>
    </ligand>
</feature>
<dbReference type="PROSITE" id="PS52034">
    <property type="entry name" value="PEPTIDASE_M32"/>
    <property type="match status" value="1"/>
</dbReference>
<dbReference type="Pfam" id="PF02074">
    <property type="entry name" value="Peptidase_M32"/>
    <property type="match status" value="1"/>
</dbReference>
<accession>H9UM84</accession>
<evidence type="ECO:0000256" key="10">
    <source>
        <dbReference type="PIRSR" id="PIRSR006615-2"/>
    </source>
</evidence>
<dbReference type="RefSeq" id="WP_014456609.1">
    <property type="nucleotide sequence ID" value="NC_017098.1"/>
</dbReference>
<protein>
    <recommendedName>
        <fullName evidence="8">Metal-dependent carboxypeptidase</fullName>
        <ecNumber evidence="8">3.4.17.19</ecNumber>
    </recommendedName>
</protein>
<comment type="cofactor">
    <cofactor evidence="9">
        <name>Zn(2+)</name>
        <dbReference type="ChEBI" id="CHEBI:29105"/>
    </cofactor>
    <text evidence="9">Binds 1 zinc ion per subunit.</text>
</comment>
<dbReference type="EMBL" id="CP003282">
    <property type="protein sequence ID" value="AFG38627.1"/>
    <property type="molecule type" value="Genomic_DNA"/>
</dbReference>
<evidence type="ECO:0000256" key="7">
    <source>
        <dbReference type="ARBA" id="ARBA00061580"/>
    </source>
</evidence>
<dbReference type="GO" id="GO:0004181">
    <property type="term" value="F:metallocarboxypeptidase activity"/>
    <property type="evidence" value="ECO:0007669"/>
    <property type="project" value="UniProtKB-UniRule"/>
</dbReference>
<evidence type="ECO:0000256" key="6">
    <source>
        <dbReference type="ARBA" id="ARBA00052755"/>
    </source>
</evidence>
<feature type="active site" description="Proton donor/acceptor" evidence="10">
    <location>
        <position position="272"/>
    </location>
</feature>
<dbReference type="STRING" id="889378.Spiaf_2601"/>
<dbReference type="GO" id="GO:0008270">
    <property type="term" value="F:zinc ion binding"/>
    <property type="evidence" value="ECO:0007669"/>
    <property type="project" value="UniProtKB-ARBA"/>
</dbReference>
<dbReference type="AlphaFoldDB" id="H9UM84"/>
<evidence type="ECO:0000256" key="2">
    <source>
        <dbReference type="ARBA" id="ARBA00022670"/>
    </source>
</evidence>
<evidence type="ECO:0000256" key="5">
    <source>
        <dbReference type="ARBA" id="ARBA00023049"/>
    </source>
</evidence>
<evidence type="ECO:0000313" key="11">
    <source>
        <dbReference type="EMBL" id="AFG38627.1"/>
    </source>
</evidence>
<evidence type="ECO:0000256" key="4">
    <source>
        <dbReference type="ARBA" id="ARBA00022801"/>
    </source>
</evidence>
<keyword evidence="9" id="KW-0862">Zinc</keyword>
<gene>
    <name evidence="11" type="ordered locus">Spiaf_2601</name>
</gene>